<keyword evidence="5" id="KW-0677">Repeat</keyword>
<dbReference type="EMBL" id="PYDT01000003">
    <property type="protein sequence ID" value="THU67746.1"/>
    <property type="molecule type" value="Genomic_DNA"/>
</dbReference>
<evidence type="ECO:0000256" key="6">
    <source>
        <dbReference type="ARBA" id="ARBA00022989"/>
    </source>
</evidence>
<dbReference type="GO" id="GO:0004672">
    <property type="term" value="F:protein kinase activity"/>
    <property type="evidence" value="ECO:0007669"/>
    <property type="project" value="InterPro"/>
</dbReference>
<dbReference type="SUPFAM" id="SSF56112">
    <property type="entry name" value="Protein kinase-like (PK-like)"/>
    <property type="match status" value="1"/>
</dbReference>
<dbReference type="Gene3D" id="3.80.10.10">
    <property type="entry name" value="Ribonuclease Inhibitor"/>
    <property type="match status" value="1"/>
</dbReference>
<reference evidence="11 12" key="1">
    <citation type="journal article" date="2019" name="Nat. Plants">
        <title>Genome sequencing of Musa balbisiana reveals subgenome evolution and function divergence in polyploid bananas.</title>
        <authorList>
            <person name="Yao X."/>
        </authorList>
    </citation>
    <scope>NUCLEOTIDE SEQUENCE [LARGE SCALE GENOMIC DNA]</scope>
    <source>
        <strain evidence="12">cv. DH-PKW</strain>
        <tissue evidence="11">Leaves</tissue>
    </source>
</reference>
<accession>A0A4S8JZE1</accession>
<dbReference type="FunFam" id="3.80.10.10:FF:000041">
    <property type="entry name" value="LRR receptor-like serine/threonine-protein kinase ERECTA"/>
    <property type="match status" value="1"/>
</dbReference>
<dbReference type="InterPro" id="IPR011989">
    <property type="entry name" value="ARM-like"/>
</dbReference>
<dbReference type="Gene3D" id="1.25.10.10">
    <property type="entry name" value="Leucine-rich Repeat Variant"/>
    <property type="match status" value="1"/>
</dbReference>
<evidence type="ECO:0000313" key="11">
    <source>
        <dbReference type="EMBL" id="THU67746.1"/>
    </source>
</evidence>
<gene>
    <name evidence="11" type="ORF">C4D60_Mb05t27950</name>
</gene>
<feature type="transmembrane region" description="Helical" evidence="9">
    <location>
        <begin position="87"/>
        <end position="107"/>
    </location>
</feature>
<name>A0A4S8JZE1_MUSBA</name>
<evidence type="ECO:0000256" key="4">
    <source>
        <dbReference type="ARBA" id="ARBA00022729"/>
    </source>
</evidence>
<keyword evidence="8" id="KW-0325">Glycoprotein</keyword>
<dbReference type="SUPFAM" id="SSF52058">
    <property type="entry name" value="L domain-like"/>
    <property type="match status" value="1"/>
</dbReference>
<protein>
    <recommendedName>
        <fullName evidence="10">Protein kinase domain-containing protein</fullName>
    </recommendedName>
</protein>
<evidence type="ECO:0000313" key="12">
    <source>
        <dbReference type="Proteomes" id="UP000317650"/>
    </source>
</evidence>
<evidence type="ECO:0000256" key="1">
    <source>
        <dbReference type="ARBA" id="ARBA00004370"/>
    </source>
</evidence>
<dbReference type="InterPro" id="IPR011009">
    <property type="entry name" value="Kinase-like_dom_sf"/>
</dbReference>
<proteinExistence type="predicted"/>
<comment type="caution">
    <text evidence="11">The sequence shown here is derived from an EMBL/GenBank/DDBJ whole genome shotgun (WGS) entry which is preliminary data.</text>
</comment>
<dbReference type="PANTHER" id="PTHR33115:SF50">
    <property type="entry name" value="ARM REPEAT SUPERFAMILY PROTEIN"/>
    <property type="match status" value="1"/>
</dbReference>
<dbReference type="SMART" id="SM00220">
    <property type="entry name" value="S_TKc"/>
    <property type="match status" value="1"/>
</dbReference>
<keyword evidence="4" id="KW-0732">Signal</keyword>
<dbReference type="Proteomes" id="UP000317650">
    <property type="component" value="Chromosome 5"/>
</dbReference>
<dbReference type="SUPFAM" id="SSF48371">
    <property type="entry name" value="ARM repeat"/>
    <property type="match status" value="1"/>
</dbReference>
<dbReference type="PROSITE" id="PS50011">
    <property type="entry name" value="PROTEIN_KINASE_DOM"/>
    <property type="match status" value="1"/>
</dbReference>
<dbReference type="STRING" id="52838.A0A4S8JZE1"/>
<evidence type="ECO:0000256" key="8">
    <source>
        <dbReference type="ARBA" id="ARBA00023180"/>
    </source>
</evidence>
<dbReference type="FunFam" id="1.10.510.10:FF:000095">
    <property type="entry name" value="protein STRUBBELIG-RECEPTOR FAMILY 8"/>
    <property type="match status" value="1"/>
</dbReference>
<dbReference type="InterPro" id="IPR001245">
    <property type="entry name" value="Ser-Thr/Tyr_kinase_cat_dom"/>
</dbReference>
<comment type="subcellular location">
    <subcellularLocation>
        <location evidence="1">Membrane</location>
    </subcellularLocation>
</comment>
<keyword evidence="3 9" id="KW-0812">Transmembrane</keyword>
<dbReference type="InterPro" id="IPR001611">
    <property type="entry name" value="Leu-rich_rpt"/>
</dbReference>
<evidence type="ECO:0000256" key="9">
    <source>
        <dbReference type="SAM" id="Phobius"/>
    </source>
</evidence>
<keyword evidence="6 9" id="KW-1133">Transmembrane helix</keyword>
<keyword evidence="12" id="KW-1185">Reference proteome</keyword>
<dbReference type="Pfam" id="PF13855">
    <property type="entry name" value="LRR_8"/>
    <property type="match status" value="1"/>
</dbReference>
<dbReference type="InterPro" id="IPR032675">
    <property type="entry name" value="LRR_dom_sf"/>
</dbReference>
<dbReference type="PANTHER" id="PTHR33115">
    <property type="entry name" value="ARM REPEAT SUPERFAMILY PROTEIN"/>
    <property type="match status" value="1"/>
</dbReference>
<evidence type="ECO:0000256" key="2">
    <source>
        <dbReference type="ARBA" id="ARBA00022614"/>
    </source>
</evidence>
<organism evidence="11 12">
    <name type="scientific">Musa balbisiana</name>
    <name type="common">Banana</name>
    <dbReference type="NCBI Taxonomy" id="52838"/>
    <lineage>
        <taxon>Eukaryota</taxon>
        <taxon>Viridiplantae</taxon>
        <taxon>Streptophyta</taxon>
        <taxon>Embryophyta</taxon>
        <taxon>Tracheophyta</taxon>
        <taxon>Spermatophyta</taxon>
        <taxon>Magnoliopsida</taxon>
        <taxon>Liliopsida</taxon>
        <taxon>Zingiberales</taxon>
        <taxon>Musaceae</taxon>
        <taxon>Musa</taxon>
    </lineage>
</organism>
<dbReference type="InterPro" id="IPR016024">
    <property type="entry name" value="ARM-type_fold"/>
</dbReference>
<keyword evidence="7 9" id="KW-0472">Membrane</keyword>
<evidence type="ECO:0000259" key="10">
    <source>
        <dbReference type="PROSITE" id="PS50011"/>
    </source>
</evidence>
<evidence type="ECO:0000256" key="5">
    <source>
        <dbReference type="ARBA" id="ARBA00022737"/>
    </source>
</evidence>
<dbReference type="GO" id="GO:0016020">
    <property type="term" value="C:membrane"/>
    <property type="evidence" value="ECO:0007669"/>
    <property type="project" value="UniProtKB-SubCell"/>
</dbReference>
<dbReference type="Gene3D" id="1.10.510.10">
    <property type="entry name" value="Transferase(Phosphotransferase) domain 1"/>
    <property type="match status" value="1"/>
</dbReference>
<dbReference type="InterPro" id="IPR000719">
    <property type="entry name" value="Prot_kinase_dom"/>
</dbReference>
<evidence type="ECO:0000256" key="7">
    <source>
        <dbReference type="ARBA" id="ARBA00023136"/>
    </source>
</evidence>
<feature type="domain" description="Protein kinase" evidence="10">
    <location>
        <begin position="1009"/>
        <end position="1315"/>
    </location>
</feature>
<dbReference type="GO" id="GO:0005524">
    <property type="term" value="F:ATP binding"/>
    <property type="evidence" value="ECO:0007669"/>
    <property type="project" value="InterPro"/>
</dbReference>
<dbReference type="Pfam" id="PF07714">
    <property type="entry name" value="PK_Tyr_Ser-Thr"/>
    <property type="match status" value="1"/>
</dbReference>
<keyword evidence="2" id="KW-0433">Leucine-rich repeat</keyword>
<evidence type="ECO:0000256" key="3">
    <source>
        <dbReference type="ARBA" id="ARBA00022692"/>
    </source>
</evidence>
<dbReference type="Gene3D" id="3.30.200.20">
    <property type="entry name" value="Phosphorylase Kinase, domain 1"/>
    <property type="match status" value="1"/>
</dbReference>
<sequence>MEQSGDGEPSVRLHIVEQSMSASVKLADNYSSAFFEPQRETNDPPKSVDGHPDLTGLCGDSGDVGAPEKKLTLFALRLAILEKAASGLGTLGFIWATVVLLGGFAIALEKKDFWFITIILLIEGARIFSRSHELEWQHQATWSLTEAGRLSFRALKSSSRLLFRSLKLIFRPFPIHTTRIPSSVEMANDPTSKDAPPPPPPRTWHTSDVPLLPFSGWVFLTRNVSRVLYWLQLLAASACVSLSLMRLVNQDFGQLRPDDPDKKNRKAALDIFYSLALAEALLFLAEKAYWEWKVSYRLLLEEVNRECHFGDAGMVSIKRFFYDAYSKCVEGSIFDGLKMDLVTFAEELLGSSSRDEQLIGARILLKFSTSHRFADATLRKIGTSTPVIERLIEMLNWKNPAEEEIRRSAAVIVSKLAGKKQNALRVAGISGAMESISSLLYTGQSNSNSRPDEASHLCAAAANHANYGFSVFNLLGLLILKKLAKDHDNCGKIGNTRGLLAKIIGFTGDGETLGRRESATESQVKAVKRSLQVVKMLASTTGQTGKLLRQEISEIVFTVSNIRGILQYGENHAVLEKLGIEILTSLAMDEEARERIGVTGGMIKELLRIFFTQQQNAVKVEAGEALAMLALESKANCCRILKEMNVVERLVEALHDPVLRINASRILRNLCKHAGHEYLFCLRGVTAAIGTVVKAITIAEVKLLEVFLGLAAQVLRFMDAEEFAMQMEQLGIREEEFAETLVRVLQRYHYPSVKVPRMRRFVIEIAMWMMNCDNKCIRVFSDLGMEKELESVSETTSELECFNVFSGSVGLSRHGTPLCSLVDAALELMATSSAAITCDFGEKNIMGVLELRLFPWITLVLIVLFYMPFSHGYTYEQDVYAINYLYVALGLPPLPEWTSLGGDPCNDGWQGVEILNGANLGGELGDQLANFTSLITIFLSDNQLKGSIPGSLSELTLLSDMSLNNNLLSGELPDAFQTLTGLINLDLSYNNLSGKLPPSMESLSSLTTLHIQNNQLSGTLDVLQDLPLQDLKDGNPFNTSIAPSPLPTPPTTLPFFQAPAPLFAVLKLDNKNSNLPVDEFLKLLKSISEIRHPNIVELVGYCMEFGQRLLIYNYFSNTSLYDILHNDCDLKRKLPWNARIQIALEAAKALGYLHEGCQPPIVHQRFEPRNILINDDLAVQVSECGLNSLLPLDFVTQLSGRETSLFCYDAPEVSDSGYYSEKSDVHSFGIVMLELLTGRKPFDSSLPRAEQHLVRWASSQLHDIDALRRMMDPFNGQFPVRSLSRFADIISRCTQQEPEYRPPMSEVVQDLGRVFEMQSVHLQQCAGVEGIWHSEYERLGVSQKHLLQPGATFGTGQEVVQSSEAVQIQCSAWSLLSHLQKYNLLKLV</sequence>